<dbReference type="PANTHER" id="PTHR30572:SF18">
    <property type="entry name" value="ABC-TYPE MACROLIDE FAMILY EXPORT SYSTEM PERMEASE COMPONENT 2"/>
    <property type="match status" value="1"/>
</dbReference>
<feature type="domain" description="MacB-like periplasmic core" evidence="8">
    <location>
        <begin position="450"/>
        <end position="646"/>
    </location>
</feature>
<protein>
    <submittedName>
        <fullName evidence="9">ABC transporter permease</fullName>
    </submittedName>
</protein>
<dbReference type="Pfam" id="PF02687">
    <property type="entry name" value="FtsX"/>
    <property type="match status" value="2"/>
</dbReference>
<evidence type="ECO:0000256" key="1">
    <source>
        <dbReference type="ARBA" id="ARBA00004651"/>
    </source>
</evidence>
<evidence type="ECO:0000256" key="2">
    <source>
        <dbReference type="ARBA" id="ARBA00022475"/>
    </source>
</evidence>
<organism evidence="9 10">
    <name type="scientific">Mucilaginibacter pankratovii</name>
    <dbReference type="NCBI Taxonomy" id="2772110"/>
    <lineage>
        <taxon>Bacteria</taxon>
        <taxon>Pseudomonadati</taxon>
        <taxon>Bacteroidota</taxon>
        <taxon>Sphingobacteriia</taxon>
        <taxon>Sphingobacteriales</taxon>
        <taxon>Sphingobacteriaceae</taxon>
        <taxon>Mucilaginibacter</taxon>
    </lineage>
</organism>
<evidence type="ECO:0000259" key="7">
    <source>
        <dbReference type="Pfam" id="PF02687"/>
    </source>
</evidence>
<comment type="caution">
    <text evidence="9">The sequence shown here is derived from an EMBL/GenBank/DDBJ whole genome shotgun (WGS) entry which is preliminary data.</text>
</comment>
<keyword evidence="2" id="KW-1003">Cell membrane</keyword>
<keyword evidence="10" id="KW-1185">Reference proteome</keyword>
<keyword evidence="4 6" id="KW-1133">Transmembrane helix</keyword>
<feature type="transmembrane region" description="Helical" evidence="6">
    <location>
        <begin position="435"/>
        <end position="454"/>
    </location>
</feature>
<feature type="transmembrane region" description="Helical" evidence="6">
    <location>
        <begin position="294"/>
        <end position="316"/>
    </location>
</feature>
<evidence type="ECO:0000256" key="3">
    <source>
        <dbReference type="ARBA" id="ARBA00022692"/>
    </source>
</evidence>
<evidence type="ECO:0000259" key="8">
    <source>
        <dbReference type="Pfam" id="PF12704"/>
    </source>
</evidence>
<dbReference type="InterPro" id="IPR003838">
    <property type="entry name" value="ABC3_permease_C"/>
</dbReference>
<feature type="transmembrane region" description="Helical" evidence="6">
    <location>
        <begin position="683"/>
        <end position="705"/>
    </location>
</feature>
<dbReference type="InterPro" id="IPR025857">
    <property type="entry name" value="MacB_PCD"/>
</dbReference>
<dbReference type="RefSeq" id="WP_191188946.1">
    <property type="nucleotide sequence ID" value="NZ_JACWMY010000005.1"/>
</dbReference>
<keyword evidence="3 6" id="KW-0812">Transmembrane</keyword>
<feature type="domain" description="ABC3 transporter permease C-terminal" evidence="7">
    <location>
        <begin position="683"/>
        <end position="786"/>
    </location>
</feature>
<dbReference type="PANTHER" id="PTHR30572">
    <property type="entry name" value="MEMBRANE COMPONENT OF TRANSPORTER-RELATED"/>
    <property type="match status" value="1"/>
</dbReference>
<reference evidence="9 10" key="1">
    <citation type="submission" date="2020-09" db="EMBL/GenBank/DDBJ databases">
        <title>Novel species of Mucilaginibacter isolated from a glacier on the Tibetan Plateau.</title>
        <authorList>
            <person name="Liu Q."/>
            <person name="Xin Y.-H."/>
        </authorList>
    </citation>
    <scope>NUCLEOTIDE SEQUENCE [LARGE SCALE GENOMIC DNA]</scope>
    <source>
        <strain evidence="9 10">ZT4R22</strain>
    </source>
</reference>
<dbReference type="Pfam" id="PF12704">
    <property type="entry name" value="MacB_PCD"/>
    <property type="match status" value="2"/>
</dbReference>
<sequence length="803" mass="89498">MIKNYFKTAWRSLLRNKSYTIINITGLAIGIAACLLIFLVVNFETSFDNYHTKKDNIYRVITERHTPDGIKYKGGVPMPVAPALRVDYAQLPQVASVFNNYDLQMNVTDEHTGQVKKFNDDDVYFAEPQMFKIFDFEWLGGDKQNALTEPNTVILSQHVAEKYFGKWQDAIGKTVRCDNKIDLKVTGVLQNHPANTDLPIDIAVSYSTIKNTGYLQNLADWGSNLSAHNCFIILPEKVSPASFNSFLKSFVNKYKPEKKNQDFLKLQAFTDMHYDSKVPIFSGQVFSKDLIKTISLIGVFLLVIACVNFINLATAQAVNRSKEVGIRKVLGSGRKQLILQFISETFIITLISVGLGIALSEAVLPSLNNLLEVKLNANFLANTDMVLFLVGVVVGVTLLSGLYPAVVLSGFNPISALKNKISTTKSSGVTLRRSLVVLQFGIAQVLVIATIIVISQLDHFKSSPLGFDKEAVITVPLASDSVTRLKLTALQNEIIQQPGVQDFSLSYGSPSDDKNWGTSFKYNDAAENAETKASLKWADAEYFKLYGMTFVAGRPYIKSDTLREFVINEAMVKSLGVKDAKDVIGKNINIWDRRVARIVGVVKDFNTVSLRDQVPPVIMGAWKDQYEIANIKLKPANIKQTLAGIEQIWNRTFPDNIYEYKFLDEKIANFYKKEDQLSQLYKIFAGIAIFISCLGLYGMVSFMAVQRTKEVGIRKTLGASVGNIIYLFSKEFTMLIVVAFVIAAPVAWYFMQQWLQGFTYRITPGAGVFVLTISLSVIIAWLTVGYKAVSAALVNPVKSLKSE</sequence>
<proteinExistence type="predicted"/>
<evidence type="ECO:0000256" key="6">
    <source>
        <dbReference type="SAM" id="Phobius"/>
    </source>
</evidence>
<comment type="subcellular location">
    <subcellularLocation>
        <location evidence="1">Cell membrane</location>
        <topology evidence="1">Multi-pass membrane protein</topology>
    </subcellularLocation>
</comment>
<feature type="transmembrane region" description="Helical" evidence="6">
    <location>
        <begin position="385"/>
        <end position="414"/>
    </location>
</feature>
<name>A0ABR7WPM2_9SPHI</name>
<keyword evidence="5 6" id="KW-0472">Membrane</keyword>
<evidence type="ECO:0000256" key="5">
    <source>
        <dbReference type="ARBA" id="ARBA00023136"/>
    </source>
</evidence>
<evidence type="ECO:0000313" key="9">
    <source>
        <dbReference type="EMBL" id="MBD1364273.1"/>
    </source>
</evidence>
<accession>A0ABR7WPM2</accession>
<feature type="transmembrane region" description="Helical" evidence="6">
    <location>
        <begin position="21"/>
        <end position="41"/>
    </location>
</feature>
<feature type="transmembrane region" description="Helical" evidence="6">
    <location>
        <begin position="337"/>
        <end position="359"/>
    </location>
</feature>
<feature type="domain" description="ABC3 transporter permease C-terminal" evidence="7">
    <location>
        <begin position="296"/>
        <end position="413"/>
    </location>
</feature>
<dbReference type="EMBL" id="JACWMY010000005">
    <property type="protein sequence ID" value="MBD1364273.1"/>
    <property type="molecule type" value="Genomic_DNA"/>
</dbReference>
<evidence type="ECO:0000313" key="10">
    <source>
        <dbReference type="Proteomes" id="UP000606600"/>
    </source>
</evidence>
<dbReference type="Proteomes" id="UP000606600">
    <property type="component" value="Unassembled WGS sequence"/>
</dbReference>
<evidence type="ECO:0000256" key="4">
    <source>
        <dbReference type="ARBA" id="ARBA00022989"/>
    </source>
</evidence>
<feature type="domain" description="MacB-like periplasmic core" evidence="8">
    <location>
        <begin position="20"/>
        <end position="213"/>
    </location>
</feature>
<feature type="transmembrane region" description="Helical" evidence="6">
    <location>
        <begin position="732"/>
        <end position="750"/>
    </location>
</feature>
<feature type="transmembrane region" description="Helical" evidence="6">
    <location>
        <begin position="762"/>
        <end position="784"/>
    </location>
</feature>
<dbReference type="PROSITE" id="PS51257">
    <property type="entry name" value="PROKAR_LIPOPROTEIN"/>
    <property type="match status" value="1"/>
</dbReference>
<gene>
    <name evidence="9" type="ORF">IDJ77_10680</name>
</gene>
<dbReference type="InterPro" id="IPR050250">
    <property type="entry name" value="Macrolide_Exporter_MacB"/>
</dbReference>